<gene>
    <name evidence="3" type="ORF">H9727_05190</name>
</gene>
<dbReference type="CDD" id="cd00093">
    <property type="entry name" value="HTH_XRE"/>
    <property type="match status" value="1"/>
</dbReference>
<evidence type="ECO:0000256" key="1">
    <source>
        <dbReference type="ARBA" id="ARBA00023125"/>
    </source>
</evidence>
<evidence type="ECO:0000313" key="4">
    <source>
        <dbReference type="Proteomes" id="UP000824132"/>
    </source>
</evidence>
<comment type="caution">
    <text evidence="3">The sequence shown here is derived from an EMBL/GenBank/DDBJ whole genome shotgun (WGS) entry which is preliminary data.</text>
</comment>
<dbReference type="SUPFAM" id="SSF47413">
    <property type="entry name" value="lambda repressor-like DNA-binding domains"/>
    <property type="match status" value="1"/>
</dbReference>
<dbReference type="Gene3D" id="1.10.260.40">
    <property type="entry name" value="lambda repressor-like DNA-binding domains"/>
    <property type="match status" value="1"/>
</dbReference>
<proteinExistence type="predicted"/>
<reference evidence="3" key="2">
    <citation type="submission" date="2021-04" db="EMBL/GenBank/DDBJ databases">
        <authorList>
            <person name="Gilroy R."/>
        </authorList>
    </citation>
    <scope>NUCLEOTIDE SEQUENCE</scope>
    <source>
        <strain evidence="3">CHK187-5294</strain>
    </source>
</reference>
<organism evidence="3 4">
    <name type="scientific">Candidatus Borkfalkia avistercoris</name>
    <dbReference type="NCBI Taxonomy" id="2838504"/>
    <lineage>
        <taxon>Bacteria</taxon>
        <taxon>Bacillati</taxon>
        <taxon>Bacillota</taxon>
        <taxon>Clostridia</taxon>
        <taxon>Christensenellales</taxon>
        <taxon>Christensenellaceae</taxon>
        <taxon>Candidatus Borkfalkia</taxon>
    </lineage>
</organism>
<dbReference type="Pfam" id="PF01381">
    <property type="entry name" value="HTH_3"/>
    <property type="match status" value="1"/>
</dbReference>
<evidence type="ECO:0000313" key="3">
    <source>
        <dbReference type="EMBL" id="HIZ03662.1"/>
    </source>
</evidence>
<dbReference type="EMBL" id="DXCL01000026">
    <property type="protein sequence ID" value="HIZ03662.1"/>
    <property type="molecule type" value="Genomic_DNA"/>
</dbReference>
<keyword evidence="1" id="KW-0238">DNA-binding</keyword>
<dbReference type="GO" id="GO:0003677">
    <property type="term" value="F:DNA binding"/>
    <property type="evidence" value="ECO:0007669"/>
    <property type="project" value="UniProtKB-KW"/>
</dbReference>
<protein>
    <submittedName>
        <fullName evidence="3">Helix-turn-helix transcriptional regulator</fullName>
    </submittedName>
</protein>
<reference evidence="3" key="1">
    <citation type="journal article" date="2021" name="PeerJ">
        <title>Extensive microbial diversity within the chicken gut microbiome revealed by metagenomics and culture.</title>
        <authorList>
            <person name="Gilroy R."/>
            <person name="Ravi A."/>
            <person name="Getino M."/>
            <person name="Pursley I."/>
            <person name="Horton D.L."/>
            <person name="Alikhan N.F."/>
            <person name="Baker D."/>
            <person name="Gharbi K."/>
            <person name="Hall N."/>
            <person name="Watson M."/>
            <person name="Adriaenssens E.M."/>
            <person name="Foster-Nyarko E."/>
            <person name="Jarju S."/>
            <person name="Secka A."/>
            <person name="Antonio M."/>
            <person name="Oren A."/>
            <person name="Chaudhuri R.R."/>
            <person name="La Ragione R."/>
            <person name="Hildebrand F."/>
            <person name="Pallen M.J."/>
        </authorList>
    </citation>
    <scope>NUCLEOTIDE SEQUENCE</scope>
    <source>
        <strain evidence="3">CHK187-5294</strain>
    </source>
</reference>
<sequence>MSICSEILKDLRSEQGLTQKELSKKIGITASAIGFLENGQREPMASTLLAYANYFGVSIDYLMGREQDDNGYYQNLPEKKKAPIAERTQLSEIQENFISEFKEFFSEKTFWKYAQLYQAMDRDTRIFALGYLCSYLKNVGMNVDAFLK</sequence>
<dbReference type="InterPro" id="IPR001387">
    <property type="entry name" value="Cro/C1-type_HTH"/>
</dbReference>
<dbReference type="PANTHER" id="PTHR46558:SF11">
    <property type="entry name" value="HTH-TYPE TRANSCRIPTIONAL REGULATOR XRE"/>
    <property type="match status" value="1"/>
</dbReference>
<dbReference type="InterPro" id="IPR010982">
    <property type="entry name" value="Lambda_DNA-bd_dom_sf"/>
</dbReference>
<dbReference type="PANTHER" id="PTHR46558">
    <property type="entry name" value="TRACRIPTIONAL REGULATORY PROTEIN-RELATED-RELATED"/>
    <property type="match status" value="1"/>
</dbReference>
<feature type="domain" description="HTH cro/C1-type" evidence="2">
    <location>
        <begin position="8"/>
        <end position="62"/>
    </location>
</feature>
<name>A0A9D2IEH2_9FIRM</name>
<accession>A0A9D2IEH2</accession>
<dbReference type="Proteomes" id="UP000824132">
    <property type="component" value="Unassembled WGS sequence"/>
</dbReference>
<dbReference type="PROSITE" id="PS50943">
    <property type="entry name" value="HTH_CROC1"/>
    <property type="match status" value="1"/>
</dbReference>
<evidence type="ECO:0000259" key="2">
    <source>
        <dbReference type="PROSITE" id="PS50943"/>
    </source>
</evidence>
<dbReference type="SMART" id="SM00530">
    <property type="entry name" value="HTH_XRE"/>
    <property type="match status" value="1"/>
</dbReference>
<dbReference type="AlphaFoldDB" id="A0A9D2IEH2"/>